<dbReference type="GO" id="GO:0046677">
    <property type="term" value="P:response to antibiotic"/>
    <property type="evidence" value="ECO:0007669"/>
    <property type="project" value="UniProtKB-KW"/>
</dbReference>
<evidence type="ECO:0000256" key="7">
    <source>
        <dbReference type="PIRSR" id="PIRSR000706-1"/>
    </source>
</evidence>
<keyword evidence="4" id="KW-0418">Kinase</keyword>
<evidence type="ECO:0000313" key="11">
    <source>
        <dbReference type="Proteomes" id="UP000824089"/>
    </source>
</evidence>
<evidence type="ECO:0000256" key="4">
    <source>
        <dbReference type="ARBA" id="ARBA00022777"/>
    </source>
</evidence>
<feature type="binding site" evidence="8">
    <location>
        <position position="170"/>
    </location>
    <ligand>
        <name>Mg(2+)</name>
        <dbReference type="ChEBI" id="CHEBI:18420"/>
    </ligand>
</feature>
<dbReference type="GO" id="GO:0016773">
    <property type="term" value="F:phosphotransferase activity, alcohol group as acceptor"/>
    <property type="evidence" value="ECO:0007669"/>
    <property type="project" value="InterPro"/>
</dbReference>
<dbReference type="GO" id="GO:0046872">
    <property type="term" value="F:metal ion binding"/>
    <property type="evidence" value="ECO:0007669"/>
    <property type="project" value="UniProtKB-KW"/>
</dbReference>
<keyword evidence="6" id="KW-0046">Antibiotic resistance</keyword>
<comment type="caution">
    <text evidence="10">The sequence shown here is derived from an EMBL/GenBank/DDBJ whole genome shotgun (WGS) entry which is preliminary data.</text>
</comment>
<proteinExistence type="inferred from homology"/>
<keyword evidence="8" id="KW-0460">Magnesium</keyword>
<dbReference type="GO" id="GO:0016301">
    <property type="term" value="F:kinase activity"/>
    <property type="evidence" value="ECO:0007669"/>
    <property type="project" value="UniProtKB-KW"/>
</dbReference>
<dbReference type="InterPro" id="IPR051678">
    <property type="entry name" value="AGP_Transferase"/>
</dbReference>
<dbReference type="NCBIfam" id="NF033068">
    <property type="entry name" value="APH_3p"/>
    <property type="match status" value="1"/>
</dbReference>
<dbReference type="InterPro" id="IPR011009">
    <property type="entry name" value="Kinase-like_dom_sf"/>
</dbReference>
<dbReference type="PANTHER" id="PTHR21310:SF41">
    <property type="entry name" value="3'-PHOSPHOTRANSFERASE, PUTATIVE-RELATED"/>
    <property type="match status" value="1"/>
</dbReference>
<evidence type="ECO:0000256" key="2">
    <source>
        <dbReference type="ARBA" id="ARBA00022679"/>
    </source>
</evidence>
<reference evidence="10" key="2">
    <citation type="journal article" date="2021" name="PeerJ">
        <title>Extensive microbial diversity within the chicken gut microbiome revealed by metagenomics and culture.</title>
        <authorList>
            <person name="Gilroy R."/>
            <person name="Ravi A."/>
            <person name="Getino M."/>
            <person name="Pursley I."/>
            <person name="Horton D.L."/>
            <person name="Alikhan N.F."/>
            <person name="Baker D."/>
            <person name="Gharbi K."/>
            <person name="Hall N."/>
            <person name="Watson M."/>
            <person name="Adriaenssens E.M."/>
            <person name="Foster-Nyarko E."/>
            <person name="Jarju S."/>
            <person name="Secka A."/>
            <person name="Antonio M."/>
            <person name="Oren A."/>
            <person name="Chaudhuri R.R."/>
            <person name="La Ragione R."/>
            <person name="Hildebrand F."/>
            <person name="Pallen M.J."/>
        </authorList>
    </citation>
    <scope>NUCLEOTIDE SEQUENCE</scope>
    <source>
        <strain evidence="10">CHK195-4489</strain>
    </source>
</reference>
<keyword evidence="2" id="KW-0808">Transferase</keyword>
<dbReference type="InterPro" id="IPR024165">
    <property type="entry name" value="Kan/Strep_kinase"/>
</dbReference>
<reference evidence="10" key="1">
    <citation type="submission" date="2020-10" db="EMBL/GenBank/DDBJ databases">
        <authorList>
            <person name="Gilroy R."/>
        </authorList>
    </citation>
    <scope>NUCLEOTIDE SEQUENCE</scope>
    <source>
        <strain evidence="10">CHK195-4489</strain>
    </source>
</reference>
<dbReference type="PIRSF" id="PIRSF000706">
    <property type="entry name" value="Kanamycin_kin"/>
    <property type="match status" value="1"/>
</dbReference>
<dbReference type="Proteomes" id="UP000824089">
    <property type="component" value="Unassembled WGS sequence"/>
</dbReference>
<dbReference type="Pfam" id="PF01636">
    <property type="entry name" value="APH"/>
    <property type="match status" value="1"/>
</dbReference>
<evidence type="ECO:0000259" key="9">
    <source>
        <dbReference type="Pfam" id="PF01636"/>
    </source>
</evidence>
<accession>A0A9D1I846</accession>
<evidence type="ECO:0000313" key="10">
    <source>
        <dbReference type="EMBL" id="HIU30028.1"/>
    </source>
</evidence>
<feature type="binding site" evidence="8">
    <location>
        <position position="183"/>
    </location>
    <ligand>
        <name>Mg(2+)</name>
        <dbReference type="ChEBI" id="CHEBI:18420"/>
    </ligand>
</feature>
<dbReference type="AlphaFoldDB" id="A0A9D1I846"/>
<name>A0A9D1I846_9CLOT</name>
<feature type="active site" description="Proton acceptor" evidence="7">
    <location>
        <position position="165"/>
    </location>
</feature>
<keyword evidence="5" id="KW-0067">ATP-binding</keyword>
<evidence type="ECO:0000256" key="5">
    <source>
        <dbReference type="ARBA" id="ARBA00022840"/>
    </source>
</evidence>
<dbReference type="SUPFAM" id="SSF56112">
    <property type="entry name" value="Protein kinase-like (PK-like)"/>
    <property type="match status" value="1"/>
</dbReference>
<dbReference type="CDD" id="cd05150">
    <property type="entry name" value="APH"/>
    <property type="match status" value="1"/>
</dbReference>
<gene>
    <name evidence="10" type="ORF">IAD50_07025</name>
</gene>
<sequence length="247" mass="27662">MKFPEKIKKIIGTRAYTENTVGKSGAQVLCFDDMVLKIGAREEEAAMMEWLSDRLPVPEILACEREEGVLYLLMSKLKGEMLCAHIYLCRPELLTELLAEGLKLLWSVDPSGCPCAHATNQKLKLAESRVENGLSAREGVRAPERLLAWLKTHQPAERPAFTHGDCCLPNLFTDGKKITGFLDLGACGIADPYQDIALAYRSLRDNLCGKYGGIPQPGADPERLFQKLDIVPDRKRLRYYLLLDELL</sequence>
<dbReference type="Gene3D" id="3.30.200.20">
    <property type="entry name" value="Phosphorylase Kinase, domain 1"/>
    <property type="match status" value="1"/>
</dbReference>
<protein>
    <submittedName>
        <fullName evidence="10">Aminoglycoside 3'-phosphotransferase</fullName>
    </submittedName>
</protein>
<evidence type="ECO:0000256" key="8">
    <source>
        <dbReference type="PIRSR" id="PIRSR000706-2"/>
    </source>
</evidence>
<organism evidence="10 11">
    <name type="scientific">Candidatus Egerieisoma faecipullorum</name>
    <dbReference type="NCBI Taxonomy" id="2840963"/>
    <lineage>
        <taxon>Bacteria</taxon>
        <taxon>Bacillati</taxon>
        <taxon>Bacillota</taxon>
        <taxon>Clostridia</taxon>
        <taxon>Eubacteriales</taxon>
        <taxon>Clostridiaceae</taxon>
        <taxon>Clostridiaceae incertae sedis</taxon>
        <taxon>Candidatus Egerieisoma</taxon>
    </lineage>
</organism>
<comment type="similarity">
    <text evidence="1">Belongs to the aminoglycoside phosphotransferase family.</text>
</comment>
<evidence type="ECO:0000256" key="3">
    <source>
        <dbReference type="ARBA" id="ARBA00022741"/>
    </source>
</evidence>
<keyword evidence="3" id="KW-0547">Nucleotide-binding</keyword>
<evidence type="ECO:0000256" key="1">
    <source>
        <dbReference type="ARBA" id="ARBA00006219"/>
    </source>
</evidence>
<dbReference type="InterPro" id="IPR002575">
    <property type="entry name" value="Aminoglycoside_PTrfase"/>
</dbReference>
<dbReference type="GO" id="GO:0005524">
    <property type="term" value="F:ATP binding"/>
    <property type="evidence" value="ECO:0007669"/>
    <property type="project" value="UniProtKB-KW"/>
</dbReference>
<keyword evidence="8" id="KW-0479">Metal-binding</keyword>
<dbReference type="Gene3D" id="3.90.1200.10">
    <property type="match status" value="1"/>
</dbReference>
<dbReference type="PANTHER" id="PTHR21310">
    <property type="entry name" value="AMINOGLYCOSIDE PHOSPHOTRANSFERASE-RELATED-RELATED"/>
    <property type="match status" value="1"/>
</dbReference>
<dbReference type="EMBL" id="DVMM01000145">
    <property type="protein sequence ID" value="HIU30028.1"/>
    <property type="molecule type" value="Genomic_DNA"/>
</dbReference>
<feature type="domain" description="Aminoglycoside phosphotransferase" evidence="9">
    <location>
        <begin position="41"/>
        <end position="207"/>
    </location>
</feature>
<evidence type="ECO:0000256" key="6">
    <source>
        <dbReference type="ARBA" id="ARBA00023251"/>
    </source>
</evidence>